<keyword evidence="5 10" id="KW-0732">Signal</keyword>
<evidence type="ECO:0000256" key="1">
    <source>
        <dbReference type="ARBA" id="ARBA00002791"/>
    </source>
</evidence>
<evidence type="ECO:0000313" key="12">
    <source>
        <dbReference type="Proteomes" id="UP001491310"/>
    </source>
</evidence>
<dbReference type="PANTHER" id="PTHR12692:SF0">
    <property type="entry name" value="GH11935P"/>
    <property type="match status" value="1"/>
</dbReference>
<evidence type="ECO:0000256" key="3">
    <source>
        <dbReference type="ARBA" id="ARBA00009561"/>
    </source>
</evidence>
<feature type="chain" id="PRO_5046932500" evidence="10">
    <location>
        <begin position="26"/>
        <end position="345"/>
    </location>
</feature>
<protein>
    <submittedName>
        <fullName evidence="11">Uncharacterized protein</fullName>
    </submittedName>
</protein>
<keyword evidence="12" id="KW-1185">Reference proteome</keyword>
<comment type="similarity">
    <text evidence="3">Belongs to the OST3/OST6 family.</text>
</comment>
<evidence type="ECO:0000256" key="8">
    <source>
        <dbReference type="ARBA" id="ARBA00023136"/>
    </source>
</evidence>
<sequence length="345" mass="39210">MKSLSSIIFAILLLSFQIFNQPASCKVATKRKVEKDFQRQDLEALALQASDGVIHFTPEMFDDYVTGKRRPYALIVFCSAAHLLDKQQLNLRGLRKEFGLLATEVRKSGKSGVFFVDLEFKESKSIFHRLGVQSLPWIVHVNPNVAVGADGVIKFKQDDTMRHDDYGHHHWKAEDMAAFLRDKTGINIEKVDRPSFSRSGLFPVVFLAAVLALGAIAYNLYYAEFMKNLVLWTMGVLFVYWFSVSGGMHNIIRGVPLYYPDQEGKIKVFLPSNQGQLGLEGFIMGFMYLLFGLTVASLTFAVPKLADPSHRRTAAYVCIVFAGLVFKQIVDNYTWKTGYRWRIYF</sequence>
<organism evidence="11 12">
    <name type="scientific">Coccomyxa subellipsoidea</name>
    <dbReference type="NCBI Taxonomy" id="248742"/>
    <lineage>
        <taxon>Eukaryota</taxon>
        <taxon>Viridiplantae</taxon>
        <taxon>Chlorophyta</taxon>
        <taxon>core chlorophytes</taxon>
        <taxon>Trebouxiophyceae</taxon>
        <taxon>Trebouxiophyceae incertae sedis</taxon>
        <taxon>Coccomyxaceae</taxon>
        <taxon>Coccomyxa</taxon>
    </lineage>
</organism>
<comment type="caution">
    <text evidence="11">The sequence shown here is derived from an EMBL/GenBank/DDBJ whole genome shotgun (WGS) entry which is preliminary data.</text>
</comment>
<feature type="transmembrane region" description="Helical" evidence="9">
    <location>
        <begin position="229"/>
        <end position="252"/>
    </location>
</feature>
<evidence type="ECO:0000256" key="4">
    <source>
        <dbReference type="ARBA" id="ARBA00022692"/>
    </source>
</evidence>
<keyword evidence="6" id="KW-0256">Endoplasmic reticulum</keyword>
<keyword evidence="7 9" id="KW-1133">Transmembrane helix</keyword>
<dbReference type="InterPro" id="IPR021149">
    <property type="entry name" value="OligosaccharylTrfase_OST3/OST6"/>
</dbReference>
<dbReference type="EMBL" id="JALJOT010000006">
    <property type="protein sequence ID" value="KAK9909288.1"/>
    <property type="molecule type" value="Genomic_DNA"/>
</dbReference>
<dbReference type="Gene3D" id="3.40.30.10">
    <property type="entry name" value="Glutaredoxin"/>
    <property type="match status" value="1"/>
</dbReference>
<keyword evidence="8 9" id="KW-0472">Membrane</keyword>
<evidence type="ECO:0000256" key="9">
    <source>
        <dbReference type="SAM" id="Phobius"/>
    </source>
</evidence>
<feature type="signal peptide" evidence="10">
    <location>
        <begin position="1"/>
        <end position="25"/>
    </location>
</feature>
<evidence type="ECO:0000313" key="11">
    <source>
        <dbReference type="EMBL" id="KAK9909288.1"/>
    </source>
</evidence>
<evidence type="ECO:0000256" key="7">
    <source>
        <dbReference type="ARBA" id="ARBA00022989"/>
    </source>
</evidence>
<reference evidence="11 12" key="1">
    <citation type="journal article" date="2024" name="Nat. Commun.">
        <title>Phylogenomics reveals the evolutionary origins of lichenization in chlorophyte algae.</title>
        <authorList>
            <person name="Puginier C."/>
            <person name="Libourel C."/>
            <person name="Otte J."/>
            <person name="Skaloud P."/>
            <person name="Haon M."/>
            <person name="Grisel S."/>
            <person name="Petersen M."/>
            <person name="Berrin J.G."/>
            <person name="Delaux P.M."/>
            <person name="Dal Grande F."/>
            <person name="Keller J."/>
        </authorList>
    </citation>
    <scope>NUCLEOTIDE SEQUENCE [LARGE SCALE GENOMIC DNA]</scope>
    <source>
        <strain evidence="11 12">SAG 216-7</strain>
    </source>
</reference>
<feature type="transmembrane region" description="Helical" evidence="9">
    <location>
        <begin position="282"/>
        <end position="302"/>
    </location>
</feature>
<evidence type="ECO:0000256" key="6">
    <source>
        <dbReference type="ARBA" id="ARBA00022824"/>
    </source>
</evidence>
<dbReference type="Proteomes" id="UP001491310">
    <property type="component" value="Unassembled WGS sequence"/>
</dbReference>
<comment type="subcellular location">
    <subcellularLocation>
        <location evidence="2">Endoplasmic reticulum membrane</location>
        <topology evidence="2">Multi-pass membrane protein</topology>
    </subcellularLocation>
</comment>
<dbReference type="Pfam" id="PF04756">
    <property type="entry name" value="OST3_OST6"/>
    <property type="match status" value="1"/>
</dbReference>
<gene>
    <name evidence="11" type="ORF">WJX75_000063</name>
</gene>
<name>A0ABR2YQH5_9CHLO</name>
<feature type="transmembrane region" description="Helical" evidence="9">
    <location>
        <begin position="200"/>
        <end position="222"/>
    </location>
</feature>
<proteinExistence type="inferred from homology"/>
<comment type="function">
    <text evidence="1">Subunit of the oligosaccharyl transferase (OST) complex that catalyzes the initial transfer of a defined glycan (Glc(3)Man(9)GlcNAc(2) in eukaryotes) from the lipid carrier dolichol-pyrophosphate to an asparagine residue within an Asn-X-Ser/Thr consensus motif in nascent polypeptide chains, the first step in protein N-glycosylation. N-glycosylation occurs cotranslationally and the complex associates with the Sec61 complex at the channel-forming translocon complex that mediates protein translocation across the endoplasmic reticulum (ER). All subunits are required for a maximal enzyme activity.</text>
</comment>
<feature type="transmembrane region" description="Helical" evidence="9">
    <location>
        <begin position="314"/>
        <end position="330"/>
    </location>
</feature>
<evidence type="ECO:0000256" key="2">
    <source>
        <dbReference type="ARBA" id="ARBA00004477"/>
    </source>
</evidence>
<keyword evidence="4 9" id="KW-0812">Transmembrane</keyword>
<dbReference type="PANTHER" id="PTHR12692">
    <property type="entry name" value="DOLICHYL-DIPHOSPHOOLIGOSACCHARIDE--PROTEIN GLYCOSYLTRANSFERASE-RELATED"/>
    <property type="match status" value="1"/>
</dbReference>
<evidence type="ECO:0000256" key="5">
    <source>
        <dbReference type="ARBA" id="ARBA00022729"/>
    </source>
</evidence>
<accession>A0ABR2YQH5</accession>
<evidence type="ECO:0000256" key="10">
    <source>
        <dbReference type="SAM" id="SignalP"/>
    </source>
</evidence>